<dbReference type="InterPro" id="IPR017439">
    <property type="entry name" value="Amidohydrolase"/>
</dbReference>
<feature type="binding site" evidence="2">
    <location>
        <position position="135"/>
    </location>
    <ligand>
        <name>Mn(2+)</name>
        <dbReference type="ChEBI" id="CHEBI:29035"/>
        <label>2</label>
    </ligand>
</feature>
<sequence length="388" mass="43345">MIDFFKESKDIFSELVYIRRTLHKNPEVDRNLNFTASFVEDYLKKNSIEYKRFDNCGIIAEVGKGENIVALRADMDALEIEDLKDVEYKSLKKGYMHACGHDAHTAIQVGAAIILKKHENKLKGRVRFIFQPAEETDGGAKDMINYGALEGVRAIYALHVDEKLHTGTIGIKKGMVAAASNPFKIIVEGKGAHGANPQDGIDSIYIAAKIIDNLQGIVSREISATDSAVITIGKINGGTAPNAVARQVEIEGIVRTIGEELRIFILDRIKEIVNATAKMYRGYAYIDIVESYPSFSNDNALYEKFIKNFSNSGYINLIELEKAEMGVEDFSYYTKIVPGLYYRLGCRNEEKGIINPAHGSYFDIDEECLWIGTAVQCINAFDFLNNHN</sequence>
<reference evidence="5" key="1">
    <citation type="submission" date="2016-10" db="EMBL/GenBank/DDBJ databases">
        <authorList>
            <person name="Varghese N."/>
            <person name="Submissions S."/>
        </authorList>
    </citation>
    <scope>NUCLEOTIDE SEQUENCE [LARGE SCALE GENOMIC DNA]</scope>
    <source>
        <strain evidence="5">DSM 5463</strain>
    </source>
</reference>
<dbReference type="GO" id="GO:0050118">
    <property type="term" value="F:N-acetyldiaminopimelate deacetylase activity"/>
    <property type="evidence" value="ECO:0007669"/>
    <property type="project" value="UniProtKB-ARBA"/>
</dbReference>
<evidence type="ECO:0000313" key="5">
    <source>
        <dbReference type="Proteomes" id="UP000242850"/>
    </source>
</evidence>
<dbReference type="InterPro" id="IPR011650">
    <property type="entry name" value="Peptidase_M20_dimer"/>
</dbReference>
<dbReference type="GO" id="GO:0046872">
    <property type="term" value="F:metal ion binding"/>
    <property type="evidence" value="ECO:0007669"/>
    <property type="project" value="UniProtKB-KW"/>
</dbReference>
<dbReference type="PIRSF" id="PIRSF005962">
    <property type="entry name" value="Pept_M20D_amidohydro"/>
    <property type="match status" value="1"/>
</dbReference>
<evidence type="ECO:0000313" key="4">
    <source>
        <dbReference type="EMBL" id="SEF47441.1"/>
    </source>
</evidence>
<accession>A0A1H5SC99</accession>
<organism evidence="4 5">
    <name type="scientific">Caloramator fervidus</name>
    <dbReference type="NCBI Taxonomy" id="29344"/>
    <lineage>
        <taxon>Bacteria</taxon>
        <taxon>Bacillati</taxon>
        <taxon>Bacillota</taxon>
        <taxon>Clostridia</taxon>
        <taxon>Eubacteriales</taxon>
        <taxon>Clostridiaceae</taxon>
        <taxon>Caloramator</taxon>
    </lineage>
</organism>
<dbReference type="GO" id="GO:0019877">
    <property type="term" value="P:diaminopimelate biosynthetic process"/>
    <property type="evidence" value="ECO:0007669"/>
    <property type="project" value="UniProtKB-ARBA"/>
</dbReference>
<name>A0A1H5SC99_9CLOT</name>
<dbReference type="Gene3D" id="3.40.630.10">
    <property type="entry name" value="Zn peptidases"/>
    <property type="match status" value="1"/>
</dbReference>
<dbReference type="EMBL" id="FNUK01000002">
    <property type="protein sequence ID" value="SEF47441.1"/>
    <property type="molecule type" value="Genomic_DNA"/>
</dbReference>
<evidence type="ECO:0000259" key="3">
    <source>
        <dbReference type="Pfam" id="PF07687"/>
    </source>
</evidence>
<feature type="binding site" evidence="2">
    <location>
        <position position="101"/>
    </location>
    <ligand>
        <name>Mn(2+)</name>
        <dbReference type="ChEBI" id="CHEBI:29035"/>
        <label>2</label>
    </ligand>
</feature>
<protein>
    <submittedName>
        <fullName evidence="4">Amidohydrolase</fullName>
    </submittedName>
</protein>
<dbReference type="Pfam" id="PF07687">
    <property type="entry name" value="M20_dimer"/>
    <property type="match status" value="1"/>
</dbReference>
<dbReference type="SUPFAM" id="SSF55031">
    <property type="entry name" value="Bacterial exopeptidase dimerisation domain"/>
    <property type="match status" value="1"/>
</dbReference>
<keyword evidence="2" id="KW-0464">Manganese</keyword>
<feature type="binding site" evidence="2">
    <location>
        <position position="99"/>
    </location>
    <ligand>
        <name>Mn(2+)</name>
        <dbReference type="ChEBI" id="CHEBI:29035"/>
        <label>2</label>
    </ligand>
</feature>
<comment type="cofactor">
    <cofactor evidence="2">
        <name>Mn(2+)</name>
        <dbReference type="ChEBI" id="CHEBI:29035"/>
    </cofactor>
    <text evidence="2">The Mn(2+) ion enhances activity.</text>
</comment>
<dbReference type="InterPro" id="IPR002933">
    <property type="entry name" value="Peptidase_M20"/>
</dbReference>
<keyword evidence="5" id="KW-1185">Reference proteome</keyword>
<dbReference type="InterPro" id="IPR036264">
    <property type="entry name" value="Bact_exopeptidase_dim_dom"/>
</dbReference>
<feature type="binding site" evidence="2">
    <location>
        <position position="358"/>
    </location>
    <ligand>
        <name>Mn(2+)</name>
        <dbReference type="ChEBI" id="CHEBI:29035"/>
        <label>2</label>
    </ligand>
</feature>
<dbReference type="AlphaFoldDB" id="A0A1H5SC99"/>
<dbReference type="PANTHER" id="PTHR11014">
    <property type="entry name" value="PEPTIDASE M20 FAMILY MEMBER"/>
    <property type="match status" value="1"/>
</dbReference>
<keyword evidence="1 4" id="KW-0378">Hydrolase</keyword>
<dbReference type="OrthoDB" id="9776731at2"/>
<dbReference type="Proteomes" id="UP000242850">
    <property type="component" value="Unassembled WGS sequence"/>
</dbReference>
<dbReference type="PANTHER" id="PTHR11014:SF63">
    <property type="entry name" value="METALLOPEPTIDASE, PUTATIVE (AFU_ORTHOLOGUE AFUA_6G09600)-RELATED"/>
    <property type="match status" value="1"/>
</dbReference>
<evidence type="ECO:0000256" key="2">
    <source>
        <dbReference type="PIRSR" id="PIRSR005962-1"/>
    </source>
</evidence>
<dbReference type="Gene3D" id="3.30.70.360">
    <property type="match status" value="1"/>
</dbReference>
<evidence type="ECO:0000256" key="1">
    <source>
        <dbReference type="ARBA" id="ARBA00022801"/>
    </source>
</evidence>
<keyword evidence="2" id="KW-0479">Metal-binding</keyword>
<dbReference type="FunFam" id="3.30.70.360:FF:000001">
    <property type="entry name" value="N-acetyldiaminopimelate deacetylase"/>
    <property type="match status" value="1"/>
</dbReference>
<gene>
    <name evidence="4" type="ORF">SAMN05660865_00318</name>
</gene>
<dbReference type="NCBIfam" id="TIGR01891">
    <property type="entry name" value="amidohydrolases"/>
    <property type="match status" value="1"/>
</dbReference>
<dbReference type="SUPFAM" id="SSF53187">
    <property type="entry name" value="Zn-dependent exopeptidases"/>
    <property type="match status" value="1"/>
</dbReference>
<dbReference type="Pfam" id="PF01546">
    <property type="entry name" value="Peptidase_M20"/>
    <property type="match status" value="1"/>
</dbReference>
<feature type="binding site" evidence="2">
    <location>
        <position position="159"/>
    </location>
    <ligand>
        <name>Mn(2+)</name>
        <dbReference type="ChEBI" id="CHEBI:29035"/>
        <label>2</label>
    </ligand>
</feature>
<feature type="domain" description="Peptidase M20 dimerisation" evidence="3">
    <location>
        <begin position="183"/>
        <end position="278"/>
    </location>
</feature>
<dbReference type="RefSeq" id="WP_103895335.1">
    <property type="nucleotide sequence ID" value="NZ_FNUK01000002.1"/>
</dbReference>
<proteinExistence type="predicted"/>